<dbReference type="GO" id="GO:0062054">
    <property type="term" value="F:fluoride channel activity"/>
    <property type="evidence" value="ECO:0007669"/>
    <property type="project" value="UniProtKB-UniRule"/>
</dbReference>
<evidence type="ECO:0000256" key="1">
    <source>
        <dbReference type="ARBA" id="ARBA00004651"/>
    </source>
</evidence>
<keyword evidence="6 10" id="KW-0407">Ion channel</keyword>
<dbReference type="RefSeq" id="WP_234990922.1">
    <property type="nucleotide sequence ID" value="NZ_FUZP01000001.1"/>
</dbReference>
<organism evidence="12 13">
    <name type="scientific">Okibacterium fritillariae</name>
    <dbReference type="NCBI Taxonomy" id="123320"/>
    <lineage>
        <taxon>Bacteria</taxon>
        <taxon>Bacillati</taxon>
        <taxon>Actinomycetota</taxon>
        <taxon>Actinomycetes</taxon>
        <taxon>Micrococcales</taxon>
        <taxon>Microbacteriaceae</taxon>
        <taxon>Okibacterium</taxon>
    </lineage>
</organism>
<accession>A0A1T5I9P5</accession>
<dbReference type="EMBL" id="FUZP01000001">
    <property type="protein sequence ID" value="SKC35906.1"/>
    <property type="molecule type" value="Genomic_DNA"/>
</dbReference>
<comment type="subcellular location">
    <subcellularLocation>
        <location evidence="1 10">Cell membrane</location>
        <topology evidence="1 10">Multi-pass membrane protein</topology>
    </subcellularLocation>
</comment>
<dbReference type="HAMAP" id="MF_00454">
    <property type="entry name" value="FluC"/>
    <property type="match status" value="1"/>
</dbReference>
<dbReference type="InterPro" id="IPR003691">
    <property type="entry name" value="FluC"/>
</dbReference>
<comment type="similarity">
    <text evidence="7 10">Belongs to the fluoride channel Fluc/FEX (TC 1.A.43) family.</text>
</comment>
<feature type="region of interest" description="Disordered" evidence="11">
    <location>
        <begin position="1"/>
        <end position="40"/>
    </location>
</feature>
<keyword evidence="10" id="KW-0479">Metal-binding</keyword>
<comment type="catalytic activity">
    <reaction evidence="8">
        <text>fluoride(in) = fluoride(out)</text>
        <dbReference type="Rhea" id="RHEA:76159"/>
        <dbReference type="ChEBI" id="CHEBI:17051"/>
    </reaction>
    <physiologicalReaction direction="left-to-right" evidence="8">
        <dbReference type="Rhea" id="RHEA:76160"/>
    </physiologicalReaction>
</comment>
<evidence type="ECO:0000313" key="12">
    <source>
        <dbReference type="EMBL" id="SKC35906.1"/>
    </source>
</evidence>
<feature type="transmembrane region" description="Helical" evidence="10">
    <location>
        <begin position="93"/>
        <end position="114"/>
    </location>
</feature>
<keyword evidence="5 10" id="KW-0472">Membrane</keyword>
<feature type="binding site" evidence="10">
    <location>
        <position position="139"/>
    </location>
    <ligand>
        <name>Na(+)</name>
        <dbReference type="ChEBI" id="CHEBI:29101"/>
        <note>structural</note>
    </ligand>
</feature>
<dbReference type="GO" id="GO:0140114">
    <property type="term" value="P:cellular detoxification of fluoride"/>
    <property type="evidence" value="ECO:0007669"/>
    <property type="project" value="UniProtKB-UniRule"/>
</dbReference>
<evidence type="ECO:0000256" key="2">
    <source>
        <dbReference type="ARBA" id="ARBA00022475"/>
    </source>
</evidence>
<dbReference type="Pfam" id="PF02537">
    <property type="entry name" value="CRCB"/>
    <property type="match status" value="1"/>
</dbReference>
<comment type="function">
    <text evidence="9 10">Fluoride-specific ion channel. Important for reducing fluoride concentration in the cell, thus reducing its toxicity.</text>
</comment>
<gene>
    <name evidence="10" type="primary">fluC</name>
    <name evidence="10" type="synonym">crcB</name>
    <name evidence="12" type="ORF">SAMN06309945_0122</name>
</gene>
<evidence type="ECO:0000256" key="4">
    <source>
        <dbReference type="ARBA" id="ARBA00022989"/>
    </source>
</evidence>
<feature type="binding site" evidence="10">
    <location>
        <position position="136"/>
    </location>
    <ligand>
        <name>Na(+)</name>
        <dbReference type="ChEBI" id="CHEBI:29101"/>
        <note>structural</note>
    </ligand>
</feature>
<evidence type="ECO:0000256" key="10">
    <source>
        <dbReference type="HAMAP-Rule" id="MF_00454"/>
    </source>
</evidence>
<comment type="activity regulation">
    <text evidence="10">Na(+) is not transported, but it plays an essential structural role and its presence is essential for fluoride channel function.</text>
</comment>
<keyword evidence="2 10" id="KW-1003">Cell membrane</keyword>
<evidence type="ECO:0000256" key="5">
    <source>
        <dbReference type="ARBA" id="ARBA00023136"/>
    </source>
</evidence>
<keyword evidence="3 10" id="KW-0812">Transmembrane</keyword>
<feature type="region of interest" description="Disordered" evidence="11">
    <location>
        <begin position="190"/>
        <end position="223"/>
    </location>
</feature>
<proteinExistence type="inferred from homology"/>
<keyword evidence="4 10" id="KW-1133">Transmembrane helix</keyword>
<sequence length="223" mass="22149">MDERESTSGVHGLPIDSDLVADEARRPLKPPSSKRTGLAGAEKPAHLRWFLIALVAVGGAVGTAAREALTLAFPVQTSATDGAIGAIAPGLPLTVGAINVGGGFVLGILLAALAARGPDVGRRRTLRVTFGTGVLGGFTTYSALAADTAGLLTSGSPGQQLTGAAYAVASIVIGGAASALGMWVGGRGARLSDTPTVGNPTPQAGNRTRGSRPTTRSESAGDS</sequence>
<evidence type="ECO:0000256" key="6">
    <source>
        <dbReference type="ARBA" id="ARBA00023303"/>
    </source>
</evidence>
<keyword evidence="10" id="KW-0915">Sodium</keyword>
<dbReference type="STRING" id="123320.SAMN06309945_0122"/>
<evidence type="ECO:0000256" key="11">
    <source>
        <dbReference type="SAM" id="MobiDB-lite"/>
    </source>
</evidence>
<dbReference type="GO" id="GO:0005886">
    <property type="term" value="C:plasma membrane"/>
    <property type="evidence" value="ECO:0007669"/>
    <property type="project" value="UniProtKB-SubCell"/>
</dbReference>
<feature type="transmembrane region" description="Helical" evidence="10">
    <location>
        <begin position="164"/>
        <end position="184"/>
    </location>
</feature>
<evidence type="ECO:0000313" key="13">
    <source>
        <dbReference type="Proteomes" id="UP000190857"/>
    </source>
</evidence>
<dbReference type="GO" id="GO:0046872">
    <property type="term" value="F:metal ion binding"/>
    <property type="evidence" value="ECO:0007669"/>
    <property type="project" value="UniProtKB-KW"/>
</dbReference>
<name>A0A1T5I9P5_9MICO</name>
<protein>
    <recommendedName>
        <fullName evidence="10">Fluoride-specific ion channel FluC</fullName>
    </recommendedName>
</protein>
<evidence type="ECO:0000256" key="9">
    <source>
        <dbReference type="ARBA" id="ARBA00049940"/>
    </source>
</evidence>
<reference evidence="12 13" key="1">
    <citation type="submission" date="2017-02" db="EMBL/GenBank/DDBJ databases">
        <authorList>
            <person name="Peterson S.W."/>
        </authorList>
    </citation>
    <scope>NUCLEOTIDE SEQUENCE [LARGE SCALE GENOMIC DNA]</scope>
    <source>
        <strain evidence="12 13">VKM Ac-2059</strain>
    </source>
</reference>
<evidence type="ECO:0000256" key="8">
    <source>
        <dbReference type="ARBA" id="ARBA00035585"/>
    </source>
</evidence>
<dbReference type="Proteomes" id="UP000190857">
    <property type="component" value="Unassembled WGS sequence"/>
</dbReference>
<evidence type="ECO:0000256" key="7">
    <source>
        <dbReference type="ARBA" id="ARBA00035120"/>
    </source>
</evidence>
<feature type="transmembrane region" description="Helical" evidence="10">
    <location>
        <begin position="126"/>
        <end position="144"/>
    </location>
</feature>
<keyword evidence="10" id="KW-0406">Ion transport</keyword>
<dbReference type="AlphaFoldDB" id="A0A1T5I9P5"/>
<keyword evidence="10" id="KW-0813">Transport</keyword>
<feature type="transmembrane region" description="Helical" evidence="10">
    <location>
        <begin position="49"/>
        <end position="73"/>
    </location>
</feature>
<feature type="compositionally biased region" description="Polar residues" evidence="11">
    <location>
        <begin position="193"/>
        <end position="223"/>
    </location>
</feature>
<evidence type="ECO:0000256" key="3">
    <source>
        <dbReference type="ARBA" id="ARBA00022692"/>
    </source>
</evidence>
<keyword evidence="13" id="KW-1185">Reference proteome</keyword>